<protein>
    <submittedName>
        <fullName evidence="2">Cyclase/dehydrase</fullName>
    </submittedName>
</protein>
<evidence type="ECO:0000259" key="1">
    <source>
        <dbReference type="Pfam" id="PF03364"/>
    </source>
</evidence>
<dbReference type="STRING" id="111780.Sta7437_1390"/>
<dbReference type="AlphaFoldDB" id="K9XTG3"/>
<feature type="domain" description="Coenzyme Q-binding protein COQ10 START" evidence="1">
    <location>
        <begin position="10"/>
        <end position="129"/>
    </location>
</feature>
<dbReference type="SUPFAM" id="SSF55961">
    <property type="entry name" value="Bet v1-like"/>
    <property type="match status" value="1"/>
</dbReference>
<evidence type="ECO:0000313" key="3">
    <source>
        <dbReference type="Proteomes" id="UP000010473"/>
    </source>
</evidence>
<dbReference type="Pfam" id="PF03364">
    <property type="entry name" value="Polyketide_cyc"/>
    <property type="match status" value="1"/>
</dbReference>
<evidence type="ECO:0000313" key="2">
    <source>
        <dbReference type="EMBL" id="AFZ34957.1"/>
    </source>
</evidence>
<gene>
    <name evidence="2" type="ordered locus">Sta7437_1390</name>
</gene>
<dbReference type="CDD" id="cd07820">
    <property type="entry name" value="SRPBCC_3"/>
    <property type="match status" value="1"/>
</dbReference>
<dbReference type="Proteomes" id="UP000010473">
    <property type="component" value="Chromosome"/>
</dbReference>
<dbReference type="KEGG" id="scs:Sta7437_1390"/>
<dbReference type="OrthoDB" id="9801773at2"/>
<accession>K9XTG3</accession>
<dbReference type="InterPro" id="IPR005031">
    <property type="entry name" value="COQ10_START"/>
</dbReference>
<dbReference type="EMBL" id="CP003653">
    <property type="protein sequence ID" value="AFZ34957.1"/>
    <property type="molecule type" value="Genomic_DNA"/>
</dbReference>
<dbReference type="RefSeq" id="WP_015192629.1">
    <property type="nucleotide sequence ID" value="NC_019748.1"/>
</dbReference>
<dbReference type="InterPro" id="IPR023393">
    <property type="entry name" value="START-like_dom_sf"/>
</dbReference>
<name>K9XTG3_STAC7</name>
<dbReference type="PATRIC" id="fig|111780.3.peg.1448"/>
<sequence>MLRFQYSSLIDAEPEVVWQFYERAELFDLLTPPWQPVKVIRREGGLSIGAITEFRLLLSIFPIRWIAEHIECKPNQLFVDTQVIGPMKSWLHRHQFIQEESKTRLIDTIEYELPGGWLAEFLLGWWVNARLQEMFRYRHQVTQRECPGKND</sequence>
<dbReference type="HOGENOM" id="CLU_112936_1_1_3"/>
<reference evidence="3" key="1">
    <citation type="journal article" date="2013" name="Proc. Natl. Acad. Sci. U.S.A.">
        <title>Improving the coverage of the cyanobacterial phylum using diversity-driven genome sequencing.</title>
        <authorList>
            <person name="Shih P.M."/>
            <person name="Wu D."/>
            <person name="Latifi A."/>
            <person name="Axen S.D."/>
            <person name="Fewer D.P."/>
            <person name="Talla E."/>
            <person name="Calteau A."/>
            <person name="Cai F."/>
            <person name="Tandeau de Marsac N."/>
            <person name="Rippka R."/>
            <person name="Herdman M."/>
            <person name="Sivonen K."/>
            <person name="Coursin T."/>
            <person name="Laurent T."/>
            <person name="Goodwin L."/>
            <person name="Nolan M."/>
            <person name="Davenport K.W."/>
            <person name="Han C.S."/>
            <person name="Rubin E.M."/>
            <person name="Eisen J.A."/>
            <person name="Woyke T."/>
            <person name="Gugger M."/>
            <person name="Kerfeld C.A."/>
        </authorList>
    </citation>
    <scope>NUCLEOTIDE SEQUENCE [LARGE SCALE GENOMIC DNA]</scope>
    <source>
        <strain evidence="3">ATCC 29371 / PCC 7437</strain>
    </source>
</reference>
<dbReference type="eggNOG" id="COG4276">
    <property type="taxonomic scope" value="Bacteria"/>
</dbReference>
<organism evidence="2 3">
    <name type="scientific">Stanieria cyanosphaera (strain ATCC 29371 / PCC 7437)</name>
    <dbReference type="NCBI Taxonomy" id="111780"/>
    <lineage>
        <taxon>Bacteria</taxon>
        <taxon>Bacillati</taxon>
        <taxon>Cyanobacteriota</taxon>
        <taxon>Cyanophyceae</taxon>
        <taxon>Pleurocapsales</taxon>
        <taxon>Dermocarpellaceae</taxon>
        <taxon>Stanieria</taxon>
    </lineage>
</organism>
<keyword evidence="3" id="KW-1185">Reference proteome</keyword>
<proteinExistence type="predicted"/>
<dbReference type="Gene3D" id="3.30.530.20">
    <property type="match status" value="1"/>
</dbReference>